<dbReference type="PANTHER" id="PTHR21716:SF64">
    <property type="entry name" value="AI-2 TRANSPORT PROTEIN TQSA"/>
    <property type="match status" value="1"/>
</dbReference>
<dbReference type="EMBL" id="CP165735">
    <property type="protein sequence ID" value="XDV71438.1"/>
    <property type="molecule type" value="Genomic_DNA"/>
</dbReference>
<dbReference type="InterPro" id="IPR002549">
    <property type="entry name" value="AI-2E-like"/>
</dbReference>
<evidence type="ECO:0000313" key="7">
    <source>
        <dbReference type="EMBL" id="XDV71438.1"/>
    </source>
</evidence>
<comment type="subcellular location">
    <subcellularLocation>
        <location evidence="1">Membrane</location>
        <topology evidence="1">Multi-pass membrane protein</topology>
    </subcellularLocation>
</comment>
<comment type="similarity">
    <text evidence="2">Belongs to the autoinducer-2 exporter (AI-2E) (TC 2.A.86) family.</text>
</comment>
<feature type="transmembrane region" description="Helical" evidence="6">
    <location>
        <begin position="266"/>
        <end position="284"/>
    </location>
</feature>
<evidence type="ECO:0000256" key="2">
    <source>
        <dbReference type="ARBA" id="ARBA00009773"/>
    </source>
</evidence>
<feature type="transmembrane region" description="Helical" evidence="6">
    <location>
        <begin position="145"/>
        <end position="168"/>
    </location>
</feature>
<evidence type="ECO:0000256" key="5">
    <source>
        <dbReference type="ARBA" id="ARBA00023136"/>
    </source>
</evidence>
<keyword evidence="4 6" id="KW-1133">Transmembrane helix</keyword>
<keyword evidence="3 6" id="KW-0812">Transmembrane</keyword>
<accession>A0AB39YQK6</accession>
<evidence type="ECO:0000256" key="6">
    <source>
        <dbReference type="SAM" id="Phobius"/>
    </source>
</evidence>
<dbReference type="PANTHER" id="PTHR21716">
    <property type="entry name" value="TRANSMEMBRANE PROTEIN"/>
    <property type="match status" value="1"/>
</dbReference>
<reference evidence="7" key="1">
    <citation type="submission" date="2024-07" db="EMBL/GenBank/DDBJ databases">
        <authorList>
            <person name="Li J."/>
            <person name="Wei H."/>
            <person name="Ma J."/>
        </authorList>
    </citation>
    <scope>NUCLEOTIDE SEQUENCE</scope>
    <source>
        <strain evidence="7">AMU7</strain>
    </source>
</reference>
<dbReference type="Pfam" id="PF01594">
    <property type="entry name" value="AI-2E_transport"/>
    <property type="match status" value="1"/>
</dbReference>
<evidence type="ECO:0000256" key="1">
    <source>
        <dbReference type="ARBA" id="ARBA00004141"/>
    </source>
</evidence>
<feature type="transmembrane region" description="Helical" evidence="6">
    <location>
        <begin position="12"/>
        <end position="31"/>
    </location>
</feature>
<proteinExistence type="inferred from homology"/>
<dbReference type="RefSeq" id="WP_369745515.1">
    <property type="nucleotide sequence ID" value="NZ_CP165735.1"/>
</dbReference>
<feature type="transmembrane region" description="Helical" evidence="6">
    <location>
        <begin position="37"/>
        <end position="54"/>
    </location>
</feature>
<dbReference type="GO" id="GO:0055085">
    <property type="term" value="P:transmembrane transport"/>
    <property type="evidence" value="ECO:0007669"/>
    <property type="project" value="TreeGrafter"/>
</dbReference>
<feature type="transmembrane region" description="Helical" evidence="6">
    <location>
        <begin position="304"/>
        <end position="331"/>
    </location>
</feature>
<sequence length="366" mass="38767">MESVPSRSSTLPRAGAILLSLAGAVIVLGGLKAAADIAAPMLLALVISLALAPLRGRLLSLGAPGWLATTATLFVLVLVFLGLGWAFFLMATQLTEILPGYEKQFSSLVASLTAALESAGLTEGAVEALRGSVQFGHITAFVLEILGGAAAILSNLVFLISLLLFMSLDTPGFSNGFRRLGPQHARIVEPMRTFARGTRKYLAVCTGFGAVVALLDVGLLYLLDIPLPWLWGLLAFITNFIPNVGFLIGLMPPALLGLLEGGPARMIILVVIYCVINVLIQTIIQPQVVNNAVGLNNTASFLSLVLWTWILGPIGAILAVPMTLLFIAVLAGNDPRNKWTTILYAPDTGPKKTIQNQTPEELTHEG</sequence>
<feature type="transmembrane region" description="Helical" evidence="6">
    <location>
        <begin position="229"/>
        <end position="259"/>
    </location>
</feature>
<gene>
    <name evidence="7" type="ORF">ABQM86_21170</name>
</gene>
<evidence type="ECO:0000256" key="3">
    <source>
        <dbReference type="ARBA" id="ARBA00022692"/>
    </source>
</evidence>
<dbReference type="AlphaFoldDB" id="A0AB39YQK6"/>
<evidence type="ECO:0000256" key="4">
    <source>
        <dbReference type="ARBA" id="ARBA00022989"/>
    </source>
</evidence>
<feature type="transmembrane region" description="Helical" evidence="6">
    <location>
        <begin position="66"/>
        <end position="88"/>
    </location>
</feature>
<feature type="transmembrane region" description="Helical" evidence="6">
    <location>
        <begin position="201"/>
        <end position="223"/>
    </location>
</feature>
<organism evidence="7">
    <name type="scientific">Paenarthrobacter sp. AMU7</name>
    <dbReference type="NCBI Taxonomy" id="3162492"/>
    <lineage>
        <taxon>Bacteria</taxon>
        <taxon>Bacillati</taxon>
        <taxon>Actinomycetota</taxon>
        <taxon>Actinomycetes</taxon>
        <taxon>Micrococcales</taxon>
        <taxon>Micrococcaceae</taxon>
        <taxon>Paenarthrobacter</taxon>
    </lineage>
</organism>
<keyword evidence="5 6" id="KW-0472">Membrane</keyword>
<protein>
    <submittedName>
        <fullName evidence="7">AI-2E family transporter</fullName>
    </submittedName>
</protein>
<name>A0AB39YQK6_9MICC</name>
<dbReference type="GO" id="GO:0016020">
    <property type="term" value="C:membrane"/>
    <property type="evidence" value="ECO:0007669"/>
    <property type="project" value="UniProtKB-SubCell"/>
</dbReference>